<evidence type="ECO:0000256" key="1">
    <source>
        <dbReference type="ARBA" id="ARBA00010333"/>
    </source>
</evidence>
<evidence type="ECO:0000313" key="2">
    <source>
        <dbReference type="EMBL" id="QBF84466.1"/>
    </source>
</evidence>
<evidence type="ECO:0000313" key="3">
    <source>
        <dbReference type="Proteomes" id="UP000291106"/>
    </source>
</evidence>
<dbReference type="PANTHER" id="PTHR35936:SF25">
    <property type="entry name" value="ABC TRANSPORTER SUBSTRATE-BINDING PROTEIN"/>
    <property type="match status" value="1"/>
</dbReference>
<gene>
    <name evidence="2" type="ORF">EXU30_18700</name>
</gene>
<dbReference type="KEGG" id="smai:EXU30_18700"/>
<reference evidence="2 3" key="1">
    <citation type="submission" date="2019-02" db="EMBL/GenBank/DDBJ databases">
        <title>Shewanella sp. D4-2 isolated from Dokdo Island.</title>
        <authorList>
            <person name="Baek K."/>
        </authorList>
    </citation>
    <scope>NUCLEOTIDE SEQUENCE [LARGE SCALE GENOMIC DNA]</scope>
    <source>
        <strain evidence="2 3">D4-2</strain>
    </source>
</reference>
<dbReference type="Proteomes" id="UP000291106">
    <property type="component" value="Chromosome"/>
</dbReference>
<dbReference type="AlphaFoldDB" id="A0A411PLQ6"/>
<dbReference type="Gene3D" id="3.40.190.10">
    <property type="entry name" value="Periplasmic binding protein-like II"/>
    <property type="match status" value="2"/>
</dbReference>
<dbReference type="SUPFAM" id="SSF53850">
    <property type="entry name" value="Periplasmic binding protein-like II"/>
    <property type="match status" value="1"/>
</dbReference>
<name>A0A411PLQ6_9GAMM</name>
<proteinExistence type="inferred from homology"/>
<protein>
    <submittedName>
        <fullName evidence="2">Transporter substrate-binding domain-containing protein</fullName>
    </submittedName>
</protein>
<dbReference type="EMBL" id="CP036200">
    <property type="protein sequence ID" value="QBF84466.1"/>
    <property type="molecule type" value="Genomic_DNA"/>
</dbReference>
<sequence length="253" mass="28795">MFEVCMPRGFAFILLITVIVIKPIALVAEEMKLSMLDWPPFTSVSLPDKGISALVVKQALNTIDIEPEFHHLPWNRAIRLVNSGKQVGYLPEYQYQSEQLIFSDPIGQSPIMLLFIKGKPISWQTQHDLTQYTLGVNTGYINTKVIDDNIASGKQRVELTSTEYQSIQVLLAGRVDAIVIDKHVFEYLKSDPYVKQHIDKLQLDDKILENKHLHIAFDNSAFGRLWRDKVNQGLANIDVQAIVDEQLLRLKAN</sequence>
<dbReference type="PANTHER" id="PTHR35936">
    <property type="entry name" value="MEMBRANE-BOUND LYTIC MUREIN TRANSGLYCOSYLASE F"/>
    <property type="match status" value="1"/>
</dbReference>
<keyword evidence="3" id="KW-1185">Reference proteome</keyword>
<accession>A0A411PLQ6</accession>
<comment type="similarity">
    <text evidence="1">Belongs to the bacterial solute-binding protein 3 family.</text>
</comment>
<dbReference type="OrthoDB" id="5296159at2"/>
<organism evidence="2 3">
    <name type="scientific">Shewanella maritima</name>
    <dbReference type="NCBI Taxonomy" id="2520507"/>
    <lineage>
        <taxon>Bacteria</taxon>
        <taxon>Pseudomonadati</taxon>
        <taxon>Pseudomonadota</taxon>
        <taxon>Gammaproteobacteria</taxon>
        <taxon>Alteromonadales</taxon>
        <taxon>Shewanellaceae</taxon>
        <taxon>Shewanella</taxon>
    </lineage>
</organism>